<dbReference type="RefSeq" id="WP_416205619.1">
    <property type="nucleotide sequence ID" value="NZ_JBBKTX010000008.1"/>
</dbReference>
<dbReference type="EMBL" id="JBBKTX010000008">
    <property type="protein sequence ID" value="MFK4752337.1"/>
    <property type="molecule type" value="Genomic_DNA"/>
</dbReference>
<evidence type="ECO:0000256" key="7">
    <source>
        <dbReference type="ARBA" id="ARBA00023136"/>
    </source>
</evidence>
<proteinExistence type="inferred from homology"/>
<comment type="subcellular location">
    <subcellularLocation>
        <location evidence="1">Cell outer membrane</location>
    </subcellularLocation>
</comment>
<dbReference type="Pfam" id="PF08479">
    <property type="entry name" value="POTRA_2"/>
    <property type="match status" value="1"/>
</dbReference>
<keyword evidence="6" id="KW-0653">Protein transport</keyword>
<dbReference type="PANTHER" id="PTHR34597:SF3">
    <property type="entry name" value="OUTER MEMBRANE TRANSPORTER CDIB"/>
    <property type="match status" value="1"/>
</dbReference>
<comment type="similarity">
    <text evidence="2">Belongs to the TPS (TC 1.B.20) family.</text>
</comment>
<evidence type="ECO:0000256" key="2">
    <source>
        <dbReference type="ARBA" id="ARBA00009055"/>
    </source>
</evidence>
<organism evidence="10 11">
    <name type="scientific">Oceanobacter antarcticus</name>
    <dbReference type="NCBI Taxonomy" id="3133425"/>
    <lineage>
        <taxon>Bacteria</taxon>
        <taxon>Pseudomonadati</taxon>
        <taxon>Pseudomonadota</taxon>
        <taxon>Gammaproteobacteria</taxon>
        <taxon>Oceanospirillales</taxon>
        <taxon>Oceanospirillaceae</taxon>
        <taxon>Oceanobacter</taxon>
    </lineage>
</organism>
<evidence type="ECO:0000256" key="1">
    <source>
        <dbReference type="ARBA" id="ARBA00004442"/>
    </source>
</evidence>
<evidence type="ECO:0000313" key="11">
    <source>
        <dbReference type="Proteomes" id="UP001620597"/>
    </source>
</evidence>
<comment type="caution">
    <text evidence="10">The sequence shown here is derived from an EMBL/GenBank/DDBJ whole genome shotgun (WGS) entry which is preliminary data.</text>
</comment>
<keyword evidence="3" id="KW-0813">Transport</keyword>
<evidence type="ECO:0000256" key="4">
    <source>
        <dbReference type="ARBA" id="ARBA00022452"/>
    </source>
</evidence>
<dbReference type="InterPro" id="IPR013686">
    <property type="entry name" value="Polypept-transport_assoc_ShlB"/>
</dbReference>
<keyword evidence="7" id="KW-0472">Membrane</keyword>
<keyword evidence="8" id="KW-0998">Cell outer membrane</keyword>
<dbReference type="InterPro" id="IPR005565">
    <property type="entry name" value="Hemolysn_activator_HlyB_C"/>
</dbReference>
<dbReference type="Gene3D" id="2.40.160.50">
    <property type="entry name" value="membrane protein fhac: a member of the omp85/tpsb transporter family"/>
    <property type="match status" value="1"/>
</dbReference>
<name>A0ABW8NH95_9GAMM</name>
<evidence type="ECO:0000259" key="9">
    <source>
        <dbReference type="PROSITE" id="PS51779"/>
    </source>
</evidence>
<sequence length="606" mass="67427">MTNRLLNSVRAHQHQDHRISTRALLLLPLLSTLGINLPAAAQDLDRIMPEPVPPQVEAEALADGQPPESPAAAIERFRNEALGALPDEQRLLDKLVDVVLLEDETELDNHSPAHRWDTPALNAITHVFIGLPVSRQSLDRMMMAIRLQLSSEGKPFSLVYTPPQDITDGVVRIVIKPSLAGHIRVEGAHYFSDDSYLSRLRQQPGTEINTQALNEDIERINRNPFRATALQVEKGSEPATTDIVIKAKEKYPLRLFTGYSNNGSATTTMDRLNAGANWGNAFGLGHQASLQWTTDFDIHHSRSVSGNYQIDLPWRHYLTLFGAYSRINAITDPLFNQEGKSWQLGLNYEIPLQKIGTDYTQSLILGLDSKASDNTLELSLPPIIIPISDNLTRIVQFRSRYQGNWKQLLSTSRLGLQLTASPGGLGSDNNDATFQQTRADATADYVYANLDLSRDTTLTGLFEGWNWMIRVAAQKSWANLLSSEQYSTGGANSVRGYEESEVVGDNARLFSQELILPPFAPAQALFNSRAPESLRFYLFQDAARAWSTDPLVGEKHFVLHSMGTGLRYQLFPNLNAQISYGWQLRDSGSNDSGDHGRLHVSLQASY</sequence>
<dbReference type="PANTHER" id="PTHR34597">
    <property type="entry name" value="SLR1661 PROTEIN"/>
    <property type="match status" value="1"/>
</dbReference>
<accession>A0ABW8NH95</accession>
<dbReference type="InterPro" id="IPR051544">
    <property type="entry name" value="TPS_OM_transporter"/>
</dbReference>
<keyword evidence="5" id="KW-0812">Transmembrane</keyword>
<evidence type="ECO:0000313" key="10">
    <source>
        <dbReference type="EMBL" id="MFK4752337.1"/>
    </source>
</evidence>
<feature type="domain" description="POTRA" evidence="9">
    <location>
        <begin position="178"/>
        <end position="250"/>
    </location>
</feature>
<evidence type="ECO:0000256" key="8">
    <source>
        <dbReference type="ARBA" id="ARBA00023237"/>
    </source>
</evidence>
<keyword evidence="11" id="KW-1185">Reference proteome</keyword>
<dbReference type="Proteomes" id="UP001620597">
    <property type="component" value="Unassembled WGS sequence"/>
</dbReference>
<keyword evidence="4" id="KW-1134">Transmembrane beta strand</keyword>
<dbReference type="PROSITE" id="PS51779">
    <property type="entry name" value="POTRA"/>
    <property type="match status" value="1"/>
</dbReference>
<protein>
    <submittedName>
        <fullName evidence="10">ShlB/FhaC/HecB family hemolysin secretion/activation protein</fullName>
    </submittedName>
</protein>
<gene>
    <name evidence="10" type="ORF">WG929_07935</name>
</gene>
<reference evidence="10 11" key="1">
    <citation type="submission" date="2024-03" db="EMBL/GenBank/DDBJ databases">
        <title>High-quality draft genome sequence of Oceanobacter sp. wDCs-4.</title>
        <authorList>
            <person name="Dong C."/>
        </authorList>
    </citation>
    <scope>NUCLEOTIDE SEQUENCE [LARGE SCALE GENOMIC DNA]</scope>
    <source>
        <strain evidence="11">wDCs-4</strain>
    </source>
</reference>
<evidence type="ECO:0000256" key="6">
    <source>
        <dbReference type="ARBA" id="ARBA00022927"/>
    </source>
</evidence>
<dbReference type="Pfam" id="PF03865">
    <property type="entry name" value="ShlB"/>
    <property type="match status" value="1"/>
</dbReference>
<evidence type="ECO:0000256" key="5">
    <source>
        <dbReference type="ARBA" id="ARBA00022692"/>
    </source>
</evidence>
<dbReference type="InterPro" id="IPR034746">
    <property type="entry name" value="POTRA"/>
</dbReference>
<evidence type="ECO:0000256" key="3">
    <source>
        <dbReference type="ARBA" id="ARBA00022448"/>
    </source>
</evidence>